<comment type="caution">
    <text evidence="5">The sequence shown here is derived from an EMBL/GenBank/DDBJ whole genome shotgun (WGS) entry which is preliminary data.</text>
</comment>
<dbReference type="GO" id="GO:0005524">
    <property type="term" value="F:ATP binding"/>
    <property type="evidence" value="ECO:0007669"/>
    <property type="project" value="UniProtKB-KW"/>
</dbReference>
<dbReference type="EMBL" id="PTPX01000002">
    <property type="protein sequence ID" value="RAL19742.1"/>
    <property type="molecule type" value="Genomic_DNA"/>
</dbReference>
<protein>
    <submittedName>
        <fullName evidence="5">DEAD/DEAH box helicase</fullName>
    </submittedName>
</protein>
<keyword evidence="6" id="KW-1185">Reference proteome</keyword>
<evidence type="ECO:0000313" key="6">
    <source>
        <dbReference type="Proteomes" id="UP000248689"/>
    </source>
</evidence>
<sequence>MKPYFAALRNQANNKAREASLSILGISQPELRNHLSHQMNQSETFVAEPVFEPMFAWETDSRKMTDLVKENLLSEAVVNALDKAKDKEKYKRYAFEKHWSPFKHQYQAWKDLLSEKPQSRIITSGTGSGKTECFMIPVLEDLYREMAQDDQALIGVRALFLYPLNALISSQRERLEAWTGYFGGKIRFCLYNGDTKEHADKVKAEQDNLPQMVLSRERLRESPPPILVTNGTMLEHMLIRQVDAPILNKSKGKLRWIILDEAHTYMGSQAAELALQLRRVMHAFDVEAKDIRFVATSATIAGSDAEAQLKRYLAQLANISENQIAIIGGRRQIPPLSPLPEQDYTLEQLEQLESEQEVSEMRFNALLSCKQAVRMRQFFAEQVRSVKDALAAFPALSEQDLYRWLDLCTSTKAEKNGEAFLKLRSHYFQRTLAGLWACIDPNCSAKHTTPLKQNWTYGKVFSQQRSKCDCGAAVLELVFCEECNTPHLLANLQDEQLKQWAGKVEDEFVLLDESGPENIDVPDVVNMQLGEEVLLSPYSHPDYIPRQFDRNGLSQDLKGSVIRYYQLHSDTQVCSVCDHKGRGTHGKAMRRSLLGVPFYAMNLVPTVLEYCAESEDNKLDKPCRGKRLITFTDSRQGTAKLTIKMQQDAEHSRLRGLVVKKLKQSVKFKTSLSPELIKKMPGLDKLDKEILKLNWSKWQEIFDLQTKQEIEAYLQDDGDISPLAKPWKEMETEIAKDIGLVMLEENRRLEPNIFNETDGSLRLARLLLLREFTRRPKSRNNLETQGLVKLVYPALEKINRAPNYWDNRGLTLEDWKDFLKVSLDFYVRERIFVEIEQGLKRWIGIPMFEQRLISPTSQDAEQSNYRRWIQVNQGKRQQQRLISLLVAGSGLKPEKNADADILNEWLKAAWSDLVRLQILTESDKKYRLDFTHQPKENEHNVSLALMDKAYICPISNKLLDTTFKGFTPYLPSAFMELAKTPDFAEFKCEEVKLPALWMFEDSDDYLKALDLTRQQIADNLDVQRLREQNLWTDTNDSAVEGGHYYTVAEHSAQQNRSQLELYEDEFKKGRKNVLNCSTTMEMGVDIGGIMAVIMNNVPPHPANYLQRAGRAGRSKESRAVSFTLCKDNPHDQAVFANPKWAFSTPIPAPYVEFSSQKLVQRHLNAFLLGKFLLTLGISKERTKLTTEWFFSKIDAENSRSFAEKFEAWLLDENIGEKYRTTILNILRGTILQSSSVKQICMRSKQEIQKIRERWQGDFNYVDTQLRTATGYYKYSLTQEKKRLCDAYLLTILSQKTYLPSYGFPTNIVELVTDNLNQAKTEKEGSTQKTKALPSRELSVAIREYAPGVDVALDGVVYRSAGITLNWQKIYEPNAKEAQQFDVAWRCPQCGESGYETGSAKYGQLKCSNCDCTIPNEYKKRTIQPTGFLVDFYQPISNNVAENHFLPIQNAWVIAKGEMKSLPVPELGLMRADSQGHVFHHNSGFGGKGYAVCMGCGRAESMTKDDGYPAKLNPEDPKSQHFSPKAVNVKDGEKRTACSGNILRNIHLGVSTYTDVFELILRSPENGYLGNSKEDRVIATTLAVALRRALAEQLGISINEIQYSIRPVILSGCQHSFALQLFDSISGGAGFASNTIHHINDVLKKMISILNCHSQCEAYCSSCLLENDSRFDTDKLDRKRTLLWLGSFSQHLDLPQEYQTLIKNGQYSALNLTEKLRDLLHQNVSEITFVLSENSDDWQISFTQIRHQLLTLLSSGVDIKFVLSKQHYDEEVQDFFTQLQQLGINFICANVNQHIVYQVKTEKGLLTLATSNTSAKNLGETWLHSDGVVIYSYDEPLITGDAVHFERRASASQFVLEISDELSGKQLNYFGRGLKALLEKQKDEFKTLWENDDVITLHYSDRYLRNPIMILLLAEVLKTFAGKSRPTISIQSVFTHDGSYSVARLLKHDWYRQEDYQTVVQKYLTERTGLTVHLDIQSYNRNLPHSRSLTIIFKSGRKIQIFFDQGMGFWRLETEGSFNFDFEKNVDDQVKRLDEVRKSSIVKNADYPTLIAMKLS</sequence>
<evidence type="ECO:0000313" key="5">
    <source>
        <dbReference type="EMBL" id="RAL19742.1"/>
    </source>
</evidence>
<dbReference type="InterPro" id="IPR001650">
    <property type="entry name" value="Helicase_C-like"/>
</dbReference>
<name>A0A328C375_9PAST</name>
<dbReference type="GO" id="GO:0036297">
    <property type="term" value="P:interstrand cross-link repair"/>
    <property type="evidence" value="ECO:0007669"/>
    <property type="project" value="TreeGrafter"/>
</dbReference>
<proteinExistence type="predicted"/>
<dbReference type="SMART" id="SM00487">
    <property type="entry name" value="DEXDc"/>
    <property type="match status" value="1"/>
</dbReference>
<keyword evidence="5" id="KW-0347">Helicase</keyword>
<dbReference type="GO" id="GO:0043138">
    <property type="term" value="F:3'-5' DNA helicase activity"/>
    <property type="evidence" value="ECO:0007669"/>
    <property type="project" value="TreeGrafter"/>
</dbReference>
<dbReference type="SMART" id="SM00490">
    <property type="entry name" value="HELICc"/>
    <property type="match status" value="1"/>
</dbReference>
<dbReference type="RefSeq" id="WP_111749158.1">
    <property type="nucleotide sequence ID" value="NZ_PTPX01000002.1"/>
</dbReference>
<accession>A0A328C375</accession>
<dbReference type="PROSITE" id="PS51192">
    <property type="entry name" value="HELICASE_ATP_BIND_1"/>
    <property type="match status" value="1"/>
</dbReference>
<dbReference type="Proteomes" id="UP000248689">
    <property type="component" value="Unassembled WGS sequence"/>
</dbReference>
<evidence type="ECO:0000259" key="4">
    <source>
        <dbReference type="PROSITE" id="PS51194"/>
    </source>
</evidence>
<dbReference type="PROSITE" id="PS51194">
    <property type="entry name" value="HELICASE_CTER"/>
    <property type="match status" value="1"/>
</dbReference>
<keyword evidence="5" id="KW-0378">Hydrolase</keyword>
<dbReference type="InterPro" id="IPR011545">
    <property type="entry name" value="DEAD/DEAH_box_helicase_dom"/>
</dbReference>
<dbReference type="InterPro" id="IPR014001">
    <property type="entry name" value="Helicase_ATP-bd"/>
</dbReference>
<feature type="domain" description="Helicase ATP-binding" evidence="3">
    <location>
        <begin position="111"/>
        <end position="318"/>
    </location>
</feature>
<feature type="domain" description="Helicase C-terminal" evidence="4">
    <location>
        <begin position="992"/>
        <end position="1159"/>
    </location>
</feature>
<dbReference type="Pfam" id="PF09369">
    <property type="entry name" value="MZB"/>
    <property type="match status" value="1"/>
</dbReference>
<dbReference type="InterPro" id="IPR027417">
    <property type="entry name" value="P-loop_NTPase"/>
</dbReference>
<keyword evidence="1" id="KW-0547">Nucleotide-binding</keyword>
<dbReference type="PANTHER" id="PTHR47957:SF3">
    <property type="entry name" value="ATP-DEPENDENT HELICASE HRQ1"/>
    <property type="match status" value="1"/>
</dbReference>
<dbReference type="Pfam" id="PF00270">
    <property type="entry name" value="DEAD"/>
    <property type="match status" value="1"/>
</dbReference>
<dbReference type="PANTHER" id="PTHR47957">
    <property type="entry name" value="ATP-DEPENDENT HELICASE HRQ1"/>
    <property type="match status" value="1"/>
</dbReference>
<organism evidence="5 6">
    <name type="scientific">Glaesserella australis</name>
    <dbReference type="NCBI Taxonomy" id="2094024"/>
    <lineage>
        <taxon>Bacteria</taxon>
        <taxon>Pseudomonadati</taxon>
        <taxon>Pseudomonadota</taxon>
        <taxon>Gammaproteobacteria</taxon>
        <taxon>Pasteurellales</taxon>
        <taxon>Pasteurellaceae</taxon>
        <taxon>Glaesserella</taxon>
    </lineage>
</organism>
<dbReference type="Pfam" id="PF00271">
    <property type="entry name" value="Helicase_C"/>
    <property type="match status" value="1"/>
</dbReference>
<dbReference type="SUPFAM" id="SSF52540">
    <property type="entry name" value="P-loop containing nucleoside triphosphate hydrolases"/>
    <property type="match status" value="1"/>
</dbReference>
<dbReference type="GO" id="GO:0003676">
    <property type="term" value="F:nucleic acid binding"/>
    <property type="evidence" value="ECO:0007669"/>
    <property type="project" value="InterPro"/>
</dbReference>
<evidence type="ECO:0000256" key="2">
    <source>
        <dbReference type="ARBA" id="ARBA00022840"/>
    </source>
</evidence>
<evidence type="ECO:0000256" key="1">
    <source>
        <dbReference type="ARBA" id="ARBA00022741"/>
    </source>
</evidence>
<gene>
    <name evidence="5" type="ORF">C5N92_01725</name>
</gene>
<evidence type="ECO:0000259" key="3">
    <source>
        <dbReference type="PROSITE" id="PS51192"/>
    </source>
</evidence>
<dbReference type="OrthoDB" id="9815222at2"/>
<dbReference type="InterPro" id="IPR018973">
    <property type="entry name" value="MZB"/>
</dbReference>
<keyword evidence="2" id="KW-0067">ATP-binding</keyword>
<reference evidence="6" key="1">
    <citation type="submission" date="2018-02" db="EMBL/GenBank/DDBJ databases">
        <title>Glaesserella australis sp. nov., isolated from the lungs of pigs.</title>
        <authorList>
            <person name="Turni C."/>
            <person name="Christensen H."/>
        </authorList>
    </citation>
    <scope>NUCLEOTIDE SEQUENCE [LARGE SCALE GENOMIC DNA]</scope>
    <source>
        <strain evidence="6">HS4635</strain>
    </source>
</reference>
<dbReference type="Gene3D" id="3.40.50.300">
    <property type="entry name" value="P-loop containing nucleotide triphosphate hydrolases"/>
    <property type="match status" value="2"/>
</dbReference>
<dbReference type="GO" id="GO:0006289">
    <property type="term" value="P:nucleotide-excision repair"/>
    <property type="evidence" value="ECO:0007669"/>
    <property type="project" value="TreeGrafter"/>
</dbReference>